<feature type="compositionally biased region" description="Polar residues" evidence="1">
    <location>
        <begin position="12"/>
        <end position="21"/>
    </location>
</feature>
<protein>
    <submittedName>
        <fullName evidence="2">Uncharacterized protein</fullName>
    </submittedName>
</protein>
<feature type="region of interest" description="Disordered" evidence="1">
    <location>
        <begin position="1"/>
        <end position="38"/>
    </location>
</feature>
<comment type="caution">
    <text evidence="2">The sequence shown here is derived from an EMBL/GenBank/DDBJ whole genome shotgun (WGS) entry which is preliminary data.</text>
</comment>
<proteinExistence type="predicted"/>
<sequence length="108" mass="12017">MWTGVGGKSVRLPQTSVTTDSEPWGEEQREQAANVTVTKRRELRHGSSAGTEMVGHLPGHGGGLPLLGMTDYREDMQVYLRVFLSKHWTWADNRTVKPVWARGDEGIA</sequence>
<organism evidence="2 3">
    <name type="scientific">Liparis tanakae</name>
    <name type="common">Tanaka's snailfish</name>
    <dbReference type="NCBI Taxonomy" id="230148"/>
    <lineage>
        <taxon>Eukaryota</taxon>
        <taxon>Metazoa</taxon>
        <taxon>Chordata</taxon>
        <taxon>Craniata</taxon>
        <taxon>Vertebrata</taxon>
        <taxon>Euteleostomi</taxon>
        <taxon>Actinopterygii</taxon>
        <taxon>Neopterygii</taxon>
        <taxon>Teleostei</taxon>
        <taxon>Neoteleostei</taxon>
        <taxon>Acanthomorphata</taxon>
        <taxon>Eupercaria</taxon>
        <taxon>Perciformes</taxon>
        <taxon>Cottioidei</taxon>
        <taxon>Cottales</taxon>
        <taxon>Liparidae</taxon>
        <taxon>Liparis</taxon>
    </lineage>
</organism>
<reference evidence="2 3" key="1">
    <citation type="submission" date="2019-03" db="EMBL/GenBank/DDBJ databases">
        <title>First draft genome of Liparis tanakae, snailfish: a comprehensive survey of snailfish specific genes.</title>
        <authorList>
            <person name="Kim W."/>
            <person name="Song I."/>
            <person name="Jeong J.-H."/>
            <person name="Kim D."/>
            <person name="Kim S."/>
            <person name="Ryu S."/>
            <person name="Song J.Y."/>
            <person name="Lee S.K."/>
        </authorList>
    </citation>
    <scope>NUCLEOTIDE SEQUENCE [LARGE SCALE GENOMIC DNA]</scope>
    <source>
        <tissue evidence="2">Muscle</tissue>
    </source>
</reference>
<gene>
    <name evidence="2" type="ORF">EYF80_001148</name>
</gene>
<dbReference type="Proteomes" id="UP000314294">
    <property type="component" value="Unassembled WGS sequence"/>
</dbReference>
<accession>A0A4Z2JDP7</accession>
<dbReference type="EMBL" id="SRLO01000005">
    <property type="protein sequence ID" value="TNN88366.1"/>
    <property type="molecule type" value="Genomic_DNA"/>
</dbReference>
<evidence type="ECO:0000256" key="1">
    <source>
        <dbReference type="SAM" id="MobiDB-lite"/>
    </source>
</evidence>
<name>A0A4Z2JDP7_9TELE</name>
<evidence type="ECO:0000313" key="2">
    <source>
        <dbReference type="EMBL" id="TNN88366.1"/>
    </source>
</evidence>
<evidence type="ECO:0000313" key="3">
    <source>
        <dbReference type="Proteomes" id="UP000314294"/>
    </source>
</evidence>
<keyword evidence="3" id="KW-1185">Reference proteome</keyword>
<dbReference type="AlphaFoldDB" id="A0A4Z2JDP7"/>